<evidence type="ECO:0000256" key="3">
    <source>
        <dbReference type="ARBA" id="ARBA00022475"/>
    </source>
</evidence>
<dbReference type="InterPro" id="IPR035906">
    <property type="entry name" value="MetI-like_sf"/>
</dbReference>
<feature type="transmembrane region" description="Helical" evidence="7">
    <location>
        <begin position="12"/>
        <end position="37"/>
    </location>
</feature>
<feature type="transmembrane region" description="Helical" evidence="7">
    <location>
        <begin position="72"/>
        <end position="95"/>
    </location>
</feature>
<protein>
    <submittedName>
        <fullName evidence="9">Unannotated protein</fullName>
    </submittedName>
</protein>
<name>A0A6J7KKZ8_9ZZZZ</name>
<feature type="transmembrane region" description="Helical" evidence="7">
    <location>
        <begin position="266"/>
        <end position="284"/>
    </location>
</feature>
<dbReference type="GO" id="GO:0055085">
    <property type="term" value="P:transmembrane transport"/>
    <property type="evidence" value="ECO:0007669"/>
    <property type="project" value="InterPro"/>
</dbReference>
<evidence type="ECO:0000256" key="6">
    <source>
        <dbReference type="ARBA" id="ARBA00023136"/>
    </source>
</evidence>
<feature type="domain" description="ABC transmembrane type-1" evidence="8">
    <location>
        <begin position="70"/>
        <end position="284"/>
    </location>
</feature>
<dbReference type="Gene3D" id="1.10.3720.10">
    <property type="entry name" value="MetI-like"/>
    <property type="match status" value="1"/>
</dbReference>
<keyword evidence="4 7" id="KW-0812">Transmembrane</keyword>
<keyword evidence="6 7" id="KW-0472">Membrane</keyword>
<evidence type="ECO:0000256" key="2">
    <source>
        <dbReference type="ARBA" id="ARBA00022448"/>
    </source>
</evidence>
<dbReference type="PROSITE" id="PS50928">
    <property type="entry name" value="ABC_TM1"/>
    <property type="match status" value="1"/>
</dbReference>
<sequence>MKSAFKKRESRSGYFFTLPTLLIVFSLIIYPLGYAIFISMQRTNLISEWKFVGARYYAELLTDAEFLSSLKISLTFALFVVIGNFVVGLLLAVILNQNLKFATTFKIILMLPWLLPEVVVALIWKWLFNPTYGLINYILISIGVIDSDVSWFDSSTSALAGVIFIAIWKGYPIVMIMMLAGMKNIPAERYEAAAIDGATRLQQFRHITLPGLRPIFLVTCILETAWWFKHFTVIWLMTSGGPAGATKVVSISIYQQAFGDFNFGKAAAESVIILAILLAASYFYSRAIRNDND</sequence>
<dbReference type="SUPFAM" id="SSF161098">
    <property type="entry name" value="MetI-like"/>
    <property type="match status" value="1"/>
</dbReference>
<feature type="transmembrane region" description="Helical" evidence="7">
    <location>
        <begin position="210"/>
        <end position="228"/>
    </location>
</feature>
<feature type="transmembrane region" description="Helical" evidence="7">
    <location>
        <begin position="107"/>
        <end position="127"/>
    </location>
</feature>
<evidence type="ECO:0000256" key="5">
    <source>
        <dbReference type="ARBA" id="ARBA00022989"/>
    </source>
</evidence>
<organism evidence="9">
    <name type="scientific">freshwater metagenome</name>
    <dbReference type="NCBI Taxonomy" id="449393"/>
    <lineage>
        <taxon>unclassified sequences</taxon>
        <taxon>metagenomes</taxon>
        <taxon>ecological metagenomes</taxon>
    </lineage>
</organism>
<dbReference type="Pfam" id="PF00528">
    <property type="entry name" value="BPD_transp_1"/>
    <property type="match status" value="1"/>
</dbReference>
<keyword evidence="2" id="KW-0813">Transport</keyword>
<accession>A0A6J7KKZ8</accession>
<dbReference type="EMBL" id="CAFBNQ010000037">
    <property type="protein sequence ID" value="CAB4956347.1"/>
    <property type="molecule type" value="Genomic_DNA"/>
</dbReference>
<evidence type="ECO:0000256" key="7">
    <source>
        <dbReference type="SAM" id="Phobius"/>
    </source>
</evidence>
<gene>
    <name evidence="9" type="ORF">UFOPK3861_00498</name>
</gene>
<dbReference type="InterPro" id="IPR000515">
    <property type="entry name" value="MetI-like"/>
</dbReference>
<dbReference type="AlphaFoldDB" id="A0A6J7KKZ8"/>
<feature type="transmembrane region" description="Helical" evidence="7">
    <location>
        <begin position="158"/>
        <end position="180"/>
    </location>
</feature>
<evidence type="ECO:0000313" key="9">
    <source>
        <dbReference type="EMBL" id="CAB4956347.1"/>
    </source>
</evidence>
<proteinExistence type="predicted"/>
<reference evidence="9" key="1">
    <citation type="submission" date="2020-05" db="EMBL/GenBank/DDBJ databases">
        <authorList>
            <person name="Chiriac C."/>
            <person name="Salcher M."/>
            <person name="Ghai R."/>
            <person name="Kavagutti S V."/>
        </authorList>
    </citation>
    <scope>NUCLEOTIDE SEQUENCE</scope>
</reference>
<evidence type="ECO:0000256" key="1">
    <source>
        <dbReference type="ARBA" id="ARBA00004651"/>
    </source>
</evidence>
<evidence type="ECO:0000259" key="8">
    <source>
        <dbReference type="PROSITE" id="PS50928"/>
    </source>
</evidence>
<comment type="subcellular location">
    <subcellularLocation>
        <location evidence="1">Cell membrane</location>
        <topology evidence="1">Multi-pass membrane protein</topology>
    </subcellularLocation>
</comment>
<dbReference type="InterPro" id="IPR051393">
    <property type="entry name" value="ABC_transporter_permease"/>
</dbReference>
<keyword evidence="5 7" id="KW-1133">Transmembrane helix</keyword>
<keyword evidence="3" id="KW-1003">Cell membrane</keyword>
<dbReference type="PANTHER" id="PTHR30193:SF37">
    <property type="entry name" value="INNER MEMBRANE ABC TRANSPORTER PERMEASE PROTEIN YCJO"/>
    <property type="match status" value="1"/>
</dbReference>
<evidence type="ECO:0000256" key="4">
    <source>
        <dbReference type="ARBA" id="ARBA00022692"/>
    </source>
</evidence>
<dbReference type="GO" id="GO:0005886">
    <property type="term" value="C:plasma membrane"/>
    <property type="evidence" value="ECO:0007669"/>
    <property type="project" value="UniProtKB-SubCell"/>
</dbReference>
<dbReference type="CDD" id="cd06261">
    <property type="entry name" value="TM_PBP2"/>
    <property type="match status" value="1"/>
</dbReference>
<dbReference type="PANTHER" id="PTHR30193">
    <property type="entry name" value="ABC TRANSPORTER PERMEASE PROTEIN"/>
    <property type="match status" value="1"/>
</dbReference>